<proteinExistence type="predicted"/>
<reference evidence="1 2" key="1">
    <citation type="submission" date="2016-10" db="EMBL/GenBank/DDBJ databases">
        <title>Evaluation of Human, Veterinary and Environmental Mycobacterium chelonae Isolates by Core Genome Phylogenomic Analysis, Targeted Gene Comparison, and Anti-microbial Susceptibility Patterns: A Tale of Mistaken Identities.</title>
        <authorList>
            <person name="Fogelson S.B."/>
            <person name="Camus A.C."/>
            <person name="Lorenz W."/>
            <person name="Vasireddy R."/>
            <person name="Vasireddy S."/>
            <person name="Smith T."/>
            <person name="Brown-Elliott B.A."/>
            <person name="Wallace R.J.Jr."/>
            <person name="Hasan N.A."/>
            <person name="Reischl U."/>
            <person name="Sanchez S."/>
        </authorList>
    </citation>
    <scope>NUCLEOTIDE SEQUENCE [LARGE SCALE GENOMIC DNA]</scope>
    <source>
        <strain evidence="1 2">15518</strain>
    </source>
</reference>
<dbReference type="EMBL" id="MLIS01000004">
    <property type="protein sequence ID" value="OHU76067.1"/>
    <property type="molecule type" value="Genomic_DNA"/>
</dbReference>
<name>A0A1S1M048_MYCCH</name>
<dbReference type="RefSeq" id="WP_070952772.1">
    <property type="nucleotide sequence ID" value="NZ_MLIS01000004.1"/>
</dbReference>
<dbReference type="AlphaFoldDB" id="A0A1S1M048"/>
<gene>
    <name evidence="1" type="ORF">BKG84_24545</name>
</gene>
<protein>
    <submittedName>
        <fullName evidence="1">Uncharacterized protein</fullName>
    </submittedName>
</protein>
<accession>A0A1S1M048</accession>
<comment type="caution">
    <text evidence="1">The sequence shown here is derived from an EMBL/GenBank/DDBJ whole genome shotgun (WGS) entry which is preliminary data.</text>
</comment>
<sequence length="138" mass="15160">MSQWARAVELAQMRFAEAALNAAISSATQEPSYLNEVVAVALEATQNISQPSAEASVRDPRAVLLSRIQRARQAKESEPSGGPITQAIAAWWVIRRVRQEAAALSRRPVPPSPEGFMTELRTRTTKDPLTALLRAQNR</sequence>
<keyword evidence="2" id="KW-1185">Reference proteome</keyword>
<evidence type="ECO:0000313" key="1">
    <source>
        <dbReference type="EMBL" id="OHU76067.1"/>
    </source>
</evidence>
<organism evidence="1 2">
    <name type="scientific">Mycobacteroides chelonae</name>
    <name type="common">Mycobacterium chelonae</name>
    <dbReference type="NCBI Taxonomy" id="1774"/>
    <lineage>
        <taxon>Bacteria</taxon>
        <taxon>Bacillati</taxon>
        <taxon>Actinomycetota</taxon>
        <taxon>Actinomycetes</taxon>
        <taxon>Mycobacteriales</taxon>
        <taxon>Mycobacteriaceae</taxon>
        <taxon>Mycobacteroides</taxon>
    </lineage>
</organism>
<evidence type="ECO:0000313" key="2">
    <source>
        <dbReference type="Proteomes" id="UP000179441"/>
    </source>
</evidence>
<dbReference type="Proteomes" id="UP000179441">
    <property type="component" value="Unassembled WGS sequence"/>
</dbReference>